<dbReference type="Gene3D" id="3.40.50.2000">
    <property type="entry name" value="Glycogen Phosphorylase B"/>
    <property type="match status" value="2"/>
</dbReference>
<dbReference type="PANTHER" id="PTHR12526:SF627">
    <property type="entry name" value="D-RHAMNOSYLTRANSFERASE WBPZ"/>
    <property type="match status" value="1"/>
</dbReference>
<proteinExistence type="predicted"/>
<dbReference type="SUPFAM" id="SSF53756">
    <property type="entry name" value="UDP-Glycosyltransferase/glycogen phosphorylase"/>
    <property type="match status" value="1"/>
</dbReference>
<sequence length="370" mass="42676">MKKILFITPDASRTGAPLVLLLFLQWLSKNKEVEIHLTALRGGDLEEDFQETTDYFVRLPGKKMFDRLRDKFKKTRFPINRYPKDFLKKLNQNSYDLIYANTVSALELGVLIHNKQPNARFIVHIHELPTTIKLLCPQFEILSKKIDHFVCPSRLVSKSIREVYRIPQNRISVVYEFTRALSVTSANTVKKFQVGACGTFHWRKGGDIFLQVVRYINEYFSEYEIEFIWIGKIPEQEKTVLEGDLEKMGIKNNIRFTGLVTDPENLFSELDVFLLTSREDPFPLAAIEAGMLGKPILSFKNATGINEITKNKGGFSVPYLSIEAMATKVIEYYKNTDLKQKHGNYNAAAFRDFIPEKVCPDLYKIIVENK</sequence>
<dbReference type="InterPro" id="IPR028098">
    <property type="entry name" value="Glyco_trans_4-like_N"/>
</dbReference>
<dbReference type="STRING" id="1229726.GRFL_2371"/>
<protein>
    <submittedName>
        <fullName evidence="2">Glycosyltransferase</fullName>
    </submittedName>
</protein>
<dbReference type="EMBL" id="CP016359">
    <property type="protein sequence ID" value="APU69095.1"/>
    <property type="molecule type" value="Genomic_DNA"/>
</dbReference>
<keyword evidence="3" id="KW-1185">Reference proteome</keyword>
<evidence type="ECO:0000313" key="3">
    <source>
        <dbReference type="Proteomes" id="UP000186230"/>
    </source>
</evidence>
<accession>A0A1L7I7M1</accession>
<keyword evidence="2" id="KW-0808">Transferase</keyword>
<dbReference type="Proteomes" id="UP000186230">
    <property type="component" value="Chromosome"/>
</dbReference>
<dbReference type="Pfam" id="PF13692">
    <property type="entry name" value="Glyco_trans_1_4"/>
    <property type="match status" value="1"/>
</dbReference>
<feature type="domain" description="Glycosyltransferase subfamily 4-like N-terminal" evidence="1">
    <location>
        <begin position="27"/>
        <end position="175"/>
    </location>
</feature>
<dbReference type="Pfam" id="PF13439">
    <property type="entry name" value="Glyco_transf_4"/>
    <property type="match status" value="1"/>
</dbReference>
<dbReference type="GO" id="GO:0016757">
    <property type="term" value="F:glycosyltransferase activity"/>
    <property type="evidence" value="ECO:0007669"/>
    <property type="project" value="UniProtKB-ARBA"/>
</dbReference>
<gene>
    <name evidence="2" type="ORF">GRFL_2371</name>
</gene>
<dbReference type="PANTHER" id="PTHR12526">
    <property type="entry name" value="GLYCOSYLTRANSFERASE"/>
    <property type="match status" value="1"/>
</dbReference>
<organism evidence="2 3">
    <name type="scientific">Christiangramia flava JLT2011</name>
    <dbReference type="NCBI Taxonomy" id="1229726"/>
    <lineage>
        <taxon>Bacteria</taxon>
        <taxon>Pseudomonadati</taxon>
        <taxon>Bacteroidota</taxon>
        <taxon>Flavobacteriia</taxon>
        <taxon>Flavobacteriales</taxon>
        <taxon>Flavobacteriaceae</taxon>
        <taxon>Christiangramia</taxon>
    </lineage>
</organism>
<dbReference type="KEGG" id="gfl:GRFL_2371"/>
<dbReference type="AlphaFoldDB" id="A0A1L7I7M1"/>
<evidence type="ECO:0000313" key="2">
    <source>
        <dbReference type="EMBL" id="APU69095.1"/>
    </source>
</evidence>
<evidence type="ECO:0000259" key="1">
    <source>
        <dbReference type="Pfam" id="PF13439"/>
    </source>
</evidence>
<dbReference type="RefSeq" id="WP_083644791.1">
    <property type="nucleotide sequence ID" value="NZ_AMRU01000011.1"/>
</dbReference>
<reference evidence="2 3" key="1">
    <citation type="submission" date="2016-07" db="EMBL/GenBank/DDBJ databases">
        <title>Multi-omics approach to identify versatile polysaccharide utilization systems of a marine flavobacterium Gramella flava.</title>
        <authorList>
            <person name="Tang K."/>
        </authorList>
    </citation>
    <scope>NUCLEOTIDE SEQUENCE [LARGE SCALE GENOMIC DNA]</scope>
    <source>
        <strain evidence="2 3">JLT2011</strain>
    </source>
</reference>
<dbReference type="OrthoDB" id="655095at2"/>
<name>A0A1L7I7M1_9FLAO</name>